<name>A0A1G7BK15_9BACT</name>
<dbReference type="Proteomes" id="UP000243205">
    <property type="component" value="Unassembled WGS sequence"/>
</dbReference>
<keyword evidence="10" id="KW-0966">Cell projection</keyword>
<evidence type="ECO:0000256" key="7">
    <source>
        <dbReference type="ARBA" id="ARBA00023143"/>
    </source>
</evidence>
<proteinExistence type="inferred from homology"/>
<sequence>MLLFVTTWPQQALANASSEASFTAQLFRTLAALLLVLAAILLVAAVLRRLRPGFAPTTGRQLQLIESQPLGHGKTLYLLQRQQEQLLIAVCGDQIQLLARWPAMPATTDPKEPSCSA</sequence>
<organism evidence="10 11">
    <name type="scientific">Desulfuromonas thiophila</name>
    <dbReference type="NCBI Taxonomy" id="57664"/>
    <lineage>
        <taxon>Bacteria</taxon>
        <taxon>Pseudomonadati</taxon>
        <taxon>Thermodesulfobacteriota</taxon>
        <taxon>Desulfuromonadia</taxon>
        <taxon>Desulfuromonadales</taxon>
        <taxon>Desulfuromonadaceae</taxon>
        <taxon>Desulfuromonas</taxon>
    </lineage>
</organism>
<keyword evidence="4 9" id="KW-0812">Transmembrane</keyword>
<comment type="similarity">
    <text evidence="8">Belongs to the FliO/MopB family.</text>
</comment>
<comment type="subcellular location">
    <subcellularLocation>
        <location evidence="1">Bacterial flagellum basal body</location>
    </subcellularLocation>
    <subcellularLocation>
        <location evidence="2">Cell membrane</location>
    </subcellularLocation>
</comment>
<evidence type="ECO:0000313" key="11">
    <source>
        <dbReference type="Proteomes" id="UP000243205"/>
    </source>
</evidence>
<evidence type="ECO:0000256" key="5">
    <source>
        <dbReference type="ARBA" id="ARBA00022989"/>
    </source>
</evidence>
<keyword evidence="10" id="KW-0282">Flagellum</keyword>
<keyword evidence="5 9" id="KW-1133">Transmembrane helix</keyword>
<reference evidence="11" key="1">
    <citation type="submission" date="2016-10" db="EMBL/GenBank/DDBJ databases">
        <authorList>
            <person name="Varghese N."/>
            <person name="Submissions S."/>
        </authorList>
    </citation>
    <scope>NUCLEOTIDE SEQUENCE [LARGE SCALE GENOMIC DNA]</scope>
    <source>
        <strain evidence="11">DSM 8987</strain>
    </source>
</reference>
<evidence type="ECO:0000256" key="8">
    <source>
        <dbReference type="ARBA" id="ARBA00037937"/>
    </source>
</evidence>
<dbReference type="GO" id="GO:0009425">
    <property type="term" value="C:bacterial-type flagellum basal body"/>
    <property type="evidence" value="ECO:0007669"/>
    <property type="project" value="UniProtKB-SubCell"/>
</dbReference>
<evidence type="ECO:0000256" key="4">
    <source>
        <dbReference type="ARBA" id="ARBA00022692"/>
    </source>
</evidence>
<dbReference type="InterPro" id="IPR022781">
    <property type="entry name" value="Flagellar_biosynth_FliO"/>
</dbReference>
<evidence type="ECO:0000256" key="9">
    <source>
        <dbReference type="SAM" id="Phobius"/>
    </source>
</evidence>
<evidence type="ECO:0000256" key="1">
    <source>
        <dbReference type="ARBA" id="ARBA00004117"/>
    </source>
</evidence>
<evidence type="ECO:0000256" key="3">
    <source>
        <dbReference type="ARBA" id="ARBA00022475"/>
    </source>
</evidence>
<dbReference type="InterPro" id="IPR052205">
    <property type="entry name" value="FliO/MopB"/>
</dbReference>
<keyword evidence="11" id="KW-1185">Reference proteome</keyword>
<protein>
    <submittedName>
        <fullName evidence="10">Flagellar biosynthetic protein FliO</fullName>
    </submittedName>
</protein>
<dbReference type="AlphaFoldDB" id="A0A1G7BK15"/>
<evidence type="ECO:0000256" key="6">
    <source>
        <dbReference type="ARBA" id="ARBA00023136"/>
    </source>
</evidence>
<dbReference type="Pfam" id="PF04347">
    <property type="entry name" value="FliO"/>
    <property type="match status" value="1"/>
</dbReference>
<evidence type="ECO:0000313" key="10">
    <source>
        <dbReference type="EMBL" id="SDE27050.1"/>
    </source>
</evidence>
<dbReference type="GO" id="GO:0005886">
    <property type="term" value="C:plasma membrane"/>
    <property type="evidence" value="ECO:0007669"/>
    <property type="project" value="UniProtKB-SubCell"/>
</dbReference>
<dbReference type="EMBL" id="FNAQ01000006">
    <property type="protein sequence ID" value="SDE27050.1"/>
    <property type="molecule type" value="Genomic_DNA"/>
</dbReference>
<dbReference type="GO" id="GO:0044781">
    <property type="term" value="P:bacterial-type flagellum organization"/>
    <property type="evidence" value="ECO:0007669"/>
    <property type="project" value="InterPro"/>
</dbReference>
<dbReference type="PANTHER" id="PTHR38766">
    <property type="entry name" value="FLAGELLAR PROTEIN FLIO"/>
    <property type="match status" value="1"/>
</dbReference>
<feature type="transmembrane region" description="Helical" evidence="9">
    <location>
        <begin position="26"/>
        <end position="47"/>
    </location>
</feature>
<keyword evidence="7" id="KW-0975">Bacterial flagellum</keyword>
<accession>A0A1G7BK15</accession>
<keyword evidence="10" id="KW-0969">Cilium</keyword>
<dbReference type="PANTHER" id="PTHR38766:SF1">
    <property type="entry name" value="FLAGELLAR PROTEIN FLIO"/>
    <property type="match status" value="1"/>
</dbReference>
<keyword evidence="6 9" id="KW-0472">Membrane</keyword>
<gene>
    <name evidence="10" type="ORF">SAMN05661003_10666</name>
</gene>
<evidence type="ECO:0000256" key="2">
    <source>
        <dbReference type="ARBA" id="ARBA00004236"/>
    </source>
</evidence>
<dbReference type="STRING" id="57664.SAMN05661003_10666"/>
<keyword evidence="3" id="KW-1003">Cell membrane</keyword>